<dbReference type="EMBL" id="JAZGQO010000010">
    <property type="protein sequence ID" value="KAK6175484.1"/>
    <property type="molecule type" value="Genomic_DNA"/>
</dbReference>
<feature type="signal peptide" evidence="1">
    <location>
        <begin position="1"/>
        <end position="18"/>
    </location>
</feature>
<keyword evidence="3" id="KW-1185">Reference proteome</keyword>
<comment type="caution">
    <text evidence="2">The sequence shown here is derived from an EMBL/GenBank/DDBJ whole genome shotgun (WGS) entry which is preliminary data.</text>
</comment>
<reference evidence="2 3" key="1">
    <citation type="submission" date="2024-01" db="EMBL/GenBank/DDBJ databases">
        <title>The genome of the rayed Mediterranean limpet Patella caerulea (Linnaeus, 1758).</title>
        <authorList>
            <person name="Anh-Thu Weber A."/>
            <person name="Halstead-Nussloch G."/>
        </authorList>
    </citation>
    <scope>NUCLEOTIDE SEQUENCE [LARGE SCALE GENOMIC DNA]</scope>
    <source>
        <strain evidence="2">AATW-2023a</strain>
        <tissue evidence="2">Whole specimen</tissue>
    </source>
</reference>
<sequence>MLLKVLIFMVWIYVSVKGKPQQLQYLEKRLLVESPLVISTASPLSNSCSSSHDCPAGSSCRDTNGRIIYLRKTAFGYQKMFRGEGTCGAGPGPKEVCEGSSGCPIGYECYREMSGYCCPPSRCVTHQYAEERRAYWANCRPPTCHFPR</sequence>
<gene>
    <name evidence="2" type="ORF">SNE40_013943</name>
</gene>
<evidence type="ECO:0000313" key="2">
    <source>
        <dbReference type="EMBL" id="KAK6175484.1"/>
    </source>
</evidence>
<feature type="chain" id="PRO_5043014205" evidence="1">
    <location>
        <begin position="19"/>
        <end position="148"/>
    </location>
</feature>
<proteinExistence type="predicted"/>
<evidence type="ECO:0000256" key="1">
    <source>
        <dbReference type="SAM" id="SignalP"/>
    </source>
</evidence>
<protein>
    <submittedName>
        <fullName evidence="2">Uncharacterized protein</fullName>
    </submittedName>
</protein>
<keyword evidence="1" id="KW-0732">Signal</keyword>
<name>A0AAN8PGE9_PATCE</name>
<accession>A0AAN8PGE9</accession>
<dbReference type="AlphaFoldDB" id="A0AAN8PGE9"/>
<dbReference type="Proteomes" id="UP001347796">
    <property type="component" value="Unassembled WGS sequence"/>
</dbReference>
<organism evidence="2 3">
    <name type="scientific">Patella caerulea</name>
    <name type="common">Rayed Mediterranean limpet</name>
    <dbReference type="NCBI Taxonomy" id="87958"/>
    <lineage>
        <taxon>Eukaryota</taxon>
        <taxon>Metazoa</taxon>
        <taxon>Spiralia</taxon>
        <taxon>Lophotrochozoa</taxon>
        <taxon>Mollusca</taxon>
        <taxon>Gastropoda</taxon>
        <taxon>Patellogastropoda</taxon>
        <taxon>Patelloidea</taxon>
        <taxon>Patellidae</taxon>
        <taxon>Patella</taxon>
    </lineage>
</organism>
<evidence type="ECO:0000313" key="3">
    <source>
        <dbReference type="Proteomes" id="UP001347796"/>
    </source>
</evidence>